<accession>A0A061J278</accession>
<protein>
    <submittedName>
        <fullName evidence="2">Uncharacterized protein</fullName>
    </submittedName>
</protein>
<dbReference type="Proteomes" id="UP000031737">
    <property type="component" value="Unassembled WGS sequence"/>
</dbReference>
<dbReference type="AlphaFoldDB" id="A0A061J278"/>
<feature type="compositionally biased region" description="Low complexity" evidence="1">
    <location>
        <begin position="48"/>
        <end position="61"/>
    </location>
</feature>
<organism evidence="2 3">
    <name type="scientific">Trypanosoma rangeli SC58</name>
    <dbReference type="NCBI Taxonomy" id="429131"/>
    <lineage>
        <taxon>Eukaryota</taxon>
        <taxon>Discoba</taxon>
        <taxon>Euglenozoa</taxon>
        <taxon>Kinetoplastea</taxon>
        <taxon>Metakinetoplastina</taxon>
        <taxon>Trypanosomatida</taxon>
        <taxon>Trypanosomatidae</taxon>
        <taxon>Trypanosoma</taxon>
        <taxon>Herpetosoma</taxon>
    </lineage>
</organism>
<comment type="caution">
    <text evidence="2">The sequence shown here is derived from an EMBL/GenBank/DDBJ whole genome shotgun (WGS) entry which is preliminary data.</text>
</comment>
<proteinExistence type="predicted"/>
<dbReference type="InterPro" id="IPR011990">
    <property type="entry name" value="TPR-like_helical_dom_sf"/>
</dbReference>
<gene>
    <name evidence="2" type="ORF">TRSC58_04908</name>
</gene>
<feature type="region of interest" description="Disordered" evidence="1">
    <location>
        <begin position="32"/>
        <end position="61"/>
    </location>
</feature>
<evidence type="ECO:0000256" key="1">
    <source>
        <dbReference type="SAM" id="MobiDB-lite"/>
    </source>
</evidence>
<dbReference type="VEuPathDB" id="TriTrypDB:TRSC58_04908"/>
<name>A0A061J278_TRYRA</name>
<sequence length="574" mass="63306">MSCAMQFAFCSPPFSTSFFIFPRTRGAASNGAARMSWDDDESAGVTKGSTSPSRSLPSSSSGVALSTEAAGTWMARLVCVFFARLATGEELPPLIQHVRTEMRRPTRAAPGTSAVPAASLGVDVVTITTKASTPNLSGPNQDTMALGEISDRDKLLLQRAAKVALMLSVESETAQEEATRLLCEPVVAQVLQRDAKHSDGVALPLPHKYDTLLSDRVAVRYARRWAREGRWDVGLQLLGCVGPTPRTTAAAVELFSHAGCWEMALQSLGRIPPASWTEIEVSAAVRSLYRAAEAHRHKRMTVGEVSGPGLWWFALRILSLARDNRVQLSAPSSANDALGLLGEDGQRWVMACRLVEVMLLHGERKGLVGASSDTVRPNVVSVYHMCRGLRQHWHLALHYASLMIHAGNICIFEDRQVTDRLLKACVRGHRWAEALYTMQQFLEGILGNAGKTDEDCIRADVFLHVLRVLHECQKRSLAAQFIQQAQLSKHFSTDTTGKGCNVMLRYCTTVAEARVWLQMMGARNISVENESYDHLMVLHAREGEWQRALSLFNALLTDPRRRRLYIPSAKAHRG</sequence>
<reference evidence="2 3" key="1">
    <citation type="submission" date="2013-07" db="EMBL/GenBank/DDBJ databases">
        <authorList>
            <person name="Stoco P.H."/>
            <person name="Wagner G."/>
            <person name="Gerber A."/>
            <person name="Zaha A."/>
            <person name="Thompson C."/>
            <person name="Bartholomeu D.C."/>
            <person name="Luckemeyer D.D."/>
            <person name="Bahia D."/>
            <person name="Loreto E."/>
            <person name="Prestes E.B."/>
            <person name="Lima F.M."/>
            <person name="Rodrigues-Luiz G."/>
            <person name="Vallejo G.A."/>
            <person name="Filho J.F."/>
            <person name="Monteiro K.M."/>
            <person name="Tyler K.M."/>
            <person name="de Almeida L.G."/>
            <person name="Ortiz M.F."/>
            <person name="Siervo M.A."/>
            <person name="de Moraes M.H."/>
            <person name="Cunha O.L."/>
            <person name="Mendonca-Neto R."/>
            <person name="Silva R."/>
            <person name="Teixeira S.M."/>
            <person name="Murta S.M."/>
            <person name="Sincero T.C."/>
            <person name="Mendes T.A."/>
            <person name="Urmenyi T.P."/>
            <person name="Silva V.G."/>
            <person name="da Rocha W.D."/>
            <person name="Andersson B."/>
            <person name="Romanha A.J."/>
            <person name="Steindel M."/>
            <person name="de Vasconcelos A.T."/>
            <person name="Grisard E.C."/>
        </authorList>
    </citation>
    <scope>NUCLEOTIDE SEQUENCE [LARGE SCALE GENOMIC DNA]</scope>
    <source>
        <strain evidence="2 3">SC58</strain>
    </source>
</reference>
<dbReference type="OrthoDB" id="1929236at2759"/>
<dbReference type="Gene3D" id="1.25.40.10">
    <property type="entry name" value="Tetratricopeptide repeat domain"/>
    <property type="match status" value="1"/>
</dbReference>
<keyword evidence="3" id="KW-1185">Reference proteome</keyword>
<evidence type="ECO:0000313" key="2">
    <source>
        <dbReference type="EMBL" id="ESL07402.1"/>
    </source>
</evidence>
<evidence type="ECO:0000313" key="3">
    <source>
        <dbReference type="Proteomes" id="UP000031737"/>
    </source>
</evidence>
<dbReference type="EMBL" id="AUPL01004908">
    <property type="protein sequence ID" value="ESL07402.1"/>
    <property type="molecule type" value="Genomic_DNA"/>
</dbReference>